<evidence type="ECO:0000313" key="2">
    <source>
        <dbReference type="Proteomes" id="UP000008711"/>
    </source>
</evidence>
<dbReference type="Proteomes" id="UP000008711">
    <property type="component" value="Unassembled WGS sequence"/>
</dbReference>
<protein>
    <submittedName>
        <fullName evidence="1">GG12558</fullName>
    </submittedName>
</protein>
<evidence type="ECO:0000313" key="1">
    <source>
        <dbReference type="EMBL" id="EDV54236.1"/>
    </source>
</evidence>
<dbReference type="HOGENOM" id="CLU_2529790_0_0_1"/>
<sequence length="84" mass="9951">MEPEPEPQPFEDGCCCCRCCENLSTATGTDCLDHQYPLQPNQEHLEIFQWIGLETAELLPAYIMRYYNNLHHQVNLRRYHRRGL</sequence>
<keyword evidence="2" id="KW-1185">Reference proteome</keyword>
<reference evidence="1 2" key="2">
    <citation type="journal article" date="2008" name="Bioinformatics">
        <title>Assembly reconciliation.</title>
        <authorList>
            <person name="Zimin A.V."/>
            <person name="Smith D.R."/>
            <person name="Sutton G."/>
            <person name="Yorke J.A."/>
        </authorList>
    </citation>
    <scope>NUCLEOTIDE SEQUENCE [LARGE SCALE GENOMIC DNA]</scope>
    <source>
        <strain evidence="1 2">TSC#14021-0224.01</strain>
    </source>
</reference>
<dbReference type="AlphaFoldDB" id="B3P8S2"/>
<reference evidence="1 2" key="1">
    <citation type="journal article" date="2007" name="Nature">
        <title>Evolution of genes and genomes on the Drosophila phylogeny.</title>
        <authorList>
            <consortium name="Drosophila 12 Genomes Consortium"/>
            <person name="Clark A.G."/>
            <person name="Eisen M.B."/>
            <person name="Smith D.R."/>
            <person name="Bergman C.M."/>
            <person name="Oliver B."/>
            <person name="Markow T.A."/>
            <person name="Kaufman T.C."/>
            <person name="Kellis M."/>
            <person name="Gelbart W."/>
            <person name="Iyer V.N."/>
            <person name="Pollard D.A."/>
            <person name="Sackton T.B."/>
            <person name="Larracuente A.M."/>
            <person name="Singh N.D."/>
            <person name="Abad J.P."/>
            <person name="Abt D.N."/>
            <person name="Adryan B."/>
            <person name="Aguade M."/>
            <person name="Akashi H."/>
            <person name="Anderson W.W."/>
            <person name="Aquadro C.F."/>
            <person name="Ardell D.H."/>
            <person name="Arguello R."/>
            <person name="Artieri C.G."/>
            <person name="Barbash D.A."/>
            <person name="Barker D."/>
            <person name="Barsanti P."/>
            <person name="Batterham P."/>
            <person name="Batzoglou S."/>
            <person name="Begun D."/>
            <person name="Bhutkar A."/>
            <person name="Blanco E."/>
            <person name="Bosak S.A."/>
            <person name="Bradley R.K."/>
            <person name="Brand A.D."/>
            <person name="Brent M.R."/>
            <person name="Brooks A.N."/>
            <person name="Brown R.H."/>
            <person name="Butlin R.K."/>
            <person name="Caggese C."/>
            <person name="Calvi B.R."/>
            <person name="Bernardo de Carvalho A."/>
            <person name="Caspi A."/>
            <person name="Castrezana S."/>
            <person name="Celniker S.E."/>
            <person name="Chang J.L."/>
            <person name="Chapple C."/>
            <person name="Chatterji S."/>
            <person name="Chinwalla A."/>
            <person name="Civetta A."/>
            <person name="Clifton S.W."/>
            <person name="Comeron J.M."/>
            <person name="Costello J.C."/>
            <person name="Coyne J.A."/>
            <person name="Daub J."/>
            <person name="David R.G."/>
            <person name="Delcher A.L."/>
            <person name="Delehaunty K."/>
            <person name="Do C.B."/>
            <person name="Ebling H."/>
            <person name="Edwards K."/>
            <person name="Eickbush T."/>
            <person name="Evans J.D."/>
            <person name="Filipski A."/>
            <person name="Findeiss S."/>
            <person name="Freyhult E."/>
            <person name="Fulton L."/>
            <person name="Fulton R."/>
            <person name="Garcia A.C."/>
            <person name="Gardiner A."/>
            <person name="Garfield D.A."/>
            <person name="Garvin B.E."/>
            <person name="Gibson G."/>
            <person name="Gilbert D."/>
            <person name="Gnerre S."/>
            <person name="Godfrey J."/>
            <person name="Good R."/>
            <person name="Gotea V."/>
            <person name="Gravely B."/>
            <person name="Greenberg A.J."/>
            <person name="Griffiths-Jones S."/>
            <person name="Gross S."/>
            <person name="Guigo R."/>
            <person name="Gustafson E.A."/>
            <person name="Haerty W."/>
            <person name="Hahn M.W."/>
            <person name="Halligan D.L."/>
            <person name="Halpern A.L."/>
            <person name="Halter G.M."/>
            <person name="Han M.V."/>
            <person name="Heger A."/>
            <person name="Hillier L."/>
            <person name="Hinrichs A.S."/>
            <person name="Holmes I."/>
            <person name="Hoskins R.A."/>
            <person name="Hubisz M.J."/>
            <person name="Hultmark D."/>
            <person name="Huntley M.A."/>
            <person name="Jaffe D.B."/>
            <person name="Jagadeeshan S."/>
            <person name="Jeck W.R."/>
            <person name="Johnson J."/>
            <person name="Jones C.D."/>
            <person name="Jordan W.C."/>
            <person name="Karpen G.H."/>
            <person name="Kataoka E."/>
            <person name="Keightley P.D."/>
            <person name="Kheradpour P."/>
            <person name="Kirkness E.F."/>
            <person name="Koerich L.B."/>
            <person name="Kristiansen K."/>
            <person name="Kudrna D."/>
            <person name="Kulathinal R.J."/>
            <person name="Kumar S."/>
            <person name="Kwok R."/>
            <person name="Lander E."/>
            <person name="Langley C.H."/>
            <person name="Lapoint R."/>
            <person name="Lazzaro B.P."/>
            <person name="Lee S.J."/>
            <person name="Levesque L."/>
            <person name="Li R."/>
            <person name="Lin C.F."/>
            <person name="Lin M.F."/>
            <person name="Lindblad-Toh K."/>
            <person name="Llopart A."/>
            <person name="Long M."/>
            <person name="Low L."/>
            <person name="Lozovsky E."/>
            <person name="Lu J."/>
            <person name="Luo M."/>
            <person name="Machado C.A."/>
            <person name="Makalowski W."/>
            <person name="Marzo M."/>
            <person name="Matsuda M."/>
            <person name="Matzkin L."/>
            <person name="McAllister B."/>
            <person name="McBride C.S."/>
            <person name="McKernan B."/>
            <person name="McKernan K."/>
            <person name="Mendez-Lago M."/>
            <person name="Minx P."/>
            <person name="Mollenhauer M.U."/>
            <person name="Montooth K."/>
            <person name="Mount S.M."/>
            <person name="Mu X."/>
            <person name="Myers E."/>
            <person name="Negre B."/>
            <person name="Newfeld S."/>
            <person name="Nielsen R."/>
            <person name="Noor M.A."/>
            <person name="O'Grady P."/>
            <person name="Pachter L."/>
            <person name="Papaceit M."/>
            <person name="Parisi M.J."/>
            <person name="Parisi M."/>
            <person name="Parts L."/>
            <person name="Pedersen J.S."/>
            <person name="Pesole G."/>
            <person name="Phillippy A.M."/>
            <person name="Ponting C.P."/>
            <person name="Pop M."/>
            <person name="Porcelli D."/>
            <person name="Powell J.R."/>
            <person name="Prohaska S."/>
            <person name="Pruitt K."/>
            <person name="Puig M."/>
            <person name="Quesneville H."/>
            <person name="Ram K.R."/>
            <person name="Rand D."/>
            <person name="Rasmussen M.D."/>
            <person name="Reed L.K."/>
            <person name="Reenan R."/>
            <person name="Reily A."/>
            <person name="Remington K.A."/>
            <person name="Rieger T.T."/>
            <person name="Ritchie M.G."/>
            <person name="Robin C."/>
            <person name="Rogers Y.H."/>
            <person name="Rohde C."/>
            <person name="Rozas J."/>
            <person name="Rubenfield M.J."/>
            <person name="Ruiz A."/>
            <person name="Russo S."/>
            <person name="Salzberg S.L."/>
            <person name="Sanchez-Gracia A."/>
            <person name="Saranga D.J."/>
            <person name="Sato H."/>
            <person name="Schaeffer S.W."/>
            <person name="Schatz M.C."/>
            <person name="Schlenke T."/>
            <person name="Schwartz R."/>
            <person name="Segarra C."/>
            <person name="Singh R.S."/>
            <person name="Sirot L."/>
            <person name="Sirota M."/>
            <person name="Sisneros N.B."/>
            <person name="Smith C.D."/>
            <person name="Smith T.F."/>
            <person name="Spieth J."/>
            <person name="Stage D.E."/>
            <person name="Stark A."/>
            <person name="Stephan W."/>
            <person name="Strausberg R.L."/>
            <person name="Strempel S."/>
            <person name="Sturgill D."/>
            <person name="Sutton G."/>
            <person name="Sutton G.G."/>
            <person name="Tao W."/>
            <person name="Teichmann S."/>
            <person name="Tobari Y.N."/>
            <person name="Tomimura Y."/>
            <person name="Tsolas J.M."/>
            <person name="Valente V.L."/>
            <person name="Venter E."/>
            <person name="Venter J.C."/>
            <person name="Vicario S."/>
            <person name="Vieira F.G."/>
            <person name="Vilella A.J."/>
            <person name="Villasante A."/>
            <person name="Walenz B."/>
            <person name="Wang J."/>
            <person name="Wasserman M."/>
            <person name="Watts T."/>
            <person name="Wilson D."/>
            <person name="Wilson R.K."/>
            <person name="Wing R.A."/>
            <person name="Wolfner M.F."/>
            <person name="Wong A."/>
            <person name="Wong G.K."/>
            <person name="Wu C.I."/>
            <person name="Wu G."/>
            <person name="Yamamoto D."/>
            <person name="Yang H.P."/>
            <person name="Yang S.P."/>
            <person name="Yorke J.A."/>
            <person name="Yoshida K."/>
            <person name="Zdobnov E."/>
            <person name="Zhang P."/>
            <person name="Zhang Y."/>
            <person name="Zimin A.V."/>
            <person name="Baldwin J."/>
            <person name="Abdouelleil A."/>
            <person name="Abdulkadir J."/>
            <person name="Abebe A."/>
            <person name="Abera B."/>
            <person name="Abreu J."/>
            <person name="Acer S.C."/>
            <person name="Aftuck L."/>
            <person name="Alexander A."/>
            <person name="An P."/>
            <person name="Anderson E."/>
            <person name="Anderson S."/>
            <person name="Arachi H."/>
            <person name="Azer M."/>
            <person name="Bachantsang P."/>
            <person name="Barry A."/>
            <person name="Bayul T."/>
            <person name="Berlin A."/>
            <person name="Bessette D."/>
            <person name="Bloom T."/>
            <person name="Blye J."/>
            <person name="Boguslavskiy L."/>
            <person name="Bonnet C."/>
            <person name="Boukhgalter B."/>
            <person name="Bourzgui I."/>
            <person name="Brown A."/>
            <person name="Cahill P."/>
            <person name="Channer S."/>
            <person name="Cheshatsang Y."/>
            <person name="Chuda L."/>
            <person name="Citroen M."/>
            <person name="Collymore A."/>
            <person name="Cooke P."/>
            <person name="Costello M."/>
            <person name="D'Aco K."/>
            <person name="Daza R."/>
            <person name="De Haan G."/>
            <person name="DeGray S."/>
            <person name="DeMaso C."/>
            <person name="Dhargay N."/>
            <person name="Dooley K."/>
            <person name="Dooley E."/>
            <person name="Doricent M."/>
            <person name="Dorje P."/>
            <person name="Dorjee K."/>
            <person name="Dupes A."/>
            <person name="Elong R."/>
            <person name="Falk J."/>
            <person name="Farina A."/>
            <person name="Faro S."/>
            <person name="Ferguson D."/>
            <person name="Fisher S."/>
            <person name="Foley C.D."/>
            <person name="Franke A."/>
            <person name="Friedrich D."/>
            <person name="Gadbois L."/>
            <person name="Gearin G."/>
            <person name="Gearin C.R."/>
            <person name="Giannoukos G."/>
            <person name="Goode T."/>
            <person name="Graham J."/>
            <person name="Grandbois E."/>
            <person name="Grewal S."/>
            <person name="Gyaltsen K."/>
            <person name="Hafez N."/>
            <person name="Hagos B."/>
            <person name="Hall J."/>
            <person name="Henson C."/>
            <person name="Hollinger A."/>
            <person name="Honan T."/>
            <person name="Huard M.D."/>
            <person name="Hughes L."/>
            <person name="Hurhula B."/>
            <person name="Husby M.E."/>
            <person name="Kamat A."/>
            <person name="Kanga B."/>
            <person name="Kashin S."/>
            <person name="Khazanovich D."/>
            <person name="Kisner P."/>
            <person name="Lance K."/>
            <person name="Lara M."/>
            <person name="Lee W."/>
            <person name="Lennon N."/>
            <person name="Letendre F."/>
            <person name="LeVine R."/>
            <person name="Lipovsky A."/>
            <person name="Liu X."/>
            <person name="Liu J."/>
            <person name="Liu S."/>
            <person name="Lokyitsang T."/>
            <person name="Lokyitsang Y."/>
            <person name="Lubonja R."/>
            <person name="Lui A."/>
            <person name="MacDonald P."/>
            <person name="Magnisalis V."/>
            <person name="Maru K."/>
            <person name="Matthews C."/>
            <person name="McCusker W."/>
            <person name="McDonough S."/>
            <person name="Mehta T."/>
            <person name="Meldrim J."/>
            <person name="Meneus L."/>
            <person name="Mihai O."/>
            <person name="Mihalev A."/>
            <person name="Mihova T."/>
            <person name="Mittelman R."/>
            <person name="Mlenga V."/>
            <person name="Montmayeur A."/>
            <person name="Mulrain L."/>
            <person name="Navidi A."/>
            <person name="Naylor J."/>
            <person name="Negash T."/>
            <person name="Nguyen T."/>
            <person name="Nguyen N."/>
            <person name="Nicol R."/>
            <person name="Norbu C."/>
            <person name="Norbu N."/>
            <person name="Novod N."/>
            <person name="O'Neill B."/>
            <person name="Osman S."/>
            <person name="Markiewicz E."/>
            <person name="Oyono O.L."/>
            <person name="Patti C."/>
            <person name="Phunkhang P."/>
            <person name="Pierre F."/>
            <person name="Priest M."/>
            <person name="Raghuraman S."/>
            <person name="Rege F."/>
            <person name="Reyes R."/>
            <person name="Rise C."/>
            <person name="Rogov P."/>
            <person name="Ross K."/>
            <person name="Ryan E."/>
            <person name="Settipalli S."/>
            <person name="Shea T."/>
            <person name="Sherpa N."/>
            <person name="Shi L."/>
            <person name="Shih D."/>
            <person name="Sparrow T."/>
            <person name="Spaulding J."/>
            <person name="Stalker J."/>
            <person name="Stange-Thomann N."/>
            <person name="Stavropoulos S."/>
            <person name="Stone C."/>
            <person name="Strader C."/>
            <person name="Tesfaye S."/>
            <person name="Thomson T."/>
            <person name="Thoulutsang Y."/>
            <person name="Thoulutsang D."/>
            <person name="Topham K."/>
            <person name="Topping I."/>
            <person name="Tsamla T."/>
            <person name="Vassiliev H."/>
            <person name="Vo A."/>
            <person name="Wangchuk T."/>
            <person name="Wangdi T."/>
            <person name="Weiand M."/>
            <person name="Wilkinson J."/>
            <person name="Wilson A."/>
            <person name="Yadav S."/>
            <person name="Young G."/>
            <person name="Yu Q."/>
            <person name="Zembek L."/>
            <person name="Zhong D."/>
            <person name="Zimmer A."/>
            <person name="Zwirko Z."/>
            <person name="Jaffe D.B."/>
            <person name="Alvarez P."/>
            <person name="Brockman W."/>
            <person name="Butler J."/>
            <person name="Chin C."/>
            <person name="Gnerre S."/>
            <person name="Grabherr M."/>
            <person name="Kleber M."/>
            <person name="Mauceli E."/>
            <person name="MacCallum I."/>
        </authorList>
    </citation>
    <scope>NUCLEOTIDE SEQUENCE [LARGE SCALE GENOMIC DNA]</scope>
    <source>
        <strain evidence="1 2">TSC#14021-0224.01</strain>
    </source>
</reference>
<name>B3P8S2_DROER</name>
<organism evidence="1 2">
    <name type="scientific">Drosophila erecta</name>
    <name type="common">Fruit fly</name>
    <dbReference type="NCBI Taxonomy" id="7220"/>
    <lineage>
        <taxon>Eukaryota</taxon>
        <taxon>Metazoa</taxon>
        <taxon>Ecdysozoa</taxon>
        <taxon>Arthropoda</taxon>
        <taxon>Hexapoda</taxon>
        <taxon>Insecta</taxon>
        <taxon>Pterygota</taxon>
        <taxon>Neoptera</taxon>
        <taxon>Endopterygota</taxon>
        <taxon>Diptera</taxon>
        <taxon>Brachycera</taxon>
        <taxon>Muscomorpha</taxon>
        <taxon>Ephydroidea</taxon>
        <taxon>Drosophilidae</taxon>
        <taxon>Drosophila</taxon>
        <taxon>Sophophora</taxon>
    </lineage>
</organism>
<accession>B3P8S2</accession>
<proteinExistence type="predicted"/>
<dbReference type="OMA" id="CCENLST"/>
<dbReference type="EMBL" id="CH954182">
    <property type="protein sequence ID" value="EDV54236.1"/>
    <property type="molecule type" value="Genomic_DNA"/>
</dbReference>
<gene>
    <name evidence="1" type="primary">Dere\GG12558</name>
    <name evidence="1" type="ORF">Dere_GG12558</name>
</gene>